<feature type="compositionally biased region" description="Basic and acidic residues" evidence="1">
    <location>
        <begin position="44"/>
        <end position="54"/>
    </location>
</feature>
<dbReference type="Proteomes" id="UP001589613">
    <property type="component" value="Unassembled WGS sequence"/>
</dbReference>
<reference evidence="3 4" key="1">
    <citation type="submission" date="2024-09" db="EMBL/GenBank/DDBJ databases">
        <authorList>
            <person name="Sun Q."/>
            <person name="Mori K."/>
        </authorList>
    </citation>
    <scope>NUCLEOTIDE SEQUENCE [LARGE SCALE GENOMIC DNA]</scope>
    <source>
        <strain evidence="3 4">JCM 12763</strain>
    </source>
</reference>
<keyword evidence="2" id="KW-0812">Transmembrane</keyword>
<organism evidence="3 4">
    <name type="scientific">Ornithinimicrobium kibberense</name>
    <dbReference type="NCBI Taxonomy" id="282060"/>
    <lineage>
        <taxon>Bacteria</taxon>
        <taxon>Bacillati</taxon>
        <taxon>Actinomycetota</taxon>
        <taxon>Actinomycetes</taxon>
        <taxon>Micrococcales</taxon>
        <taxon>Ornithinimicrobiaceae</taxon>
        <taxon>Ornithinimicrobium</taxon>
    </lineage>
</organism>
<dbReference type="EMBL" id="JBHMAX010000012">
    <property type="protein sequence ID" value="MFB9731611.1"/>
    <property type="molecule type" value="Genomic_DNA"/>
</dbReference>
<sequence>MNDTTKWIMIALLLLLIAAAVVVLLRSPGKDRDGGAGTVDGADDDRRTVDEGAGDRVGTAPERGVYDQEADDRAAAGAAPVVRDERPVQDGPAEPVAPSTYDRPVSEDRSAADGDRAGEAHRPEDGVPAVDEGSSQEPPAAAVEQDAPSMGQDVTYAEDIEATTGPEAVADRDTTGDDDITAEPYQPAAGAFEGGEPGTYTGETYRPAGTEDAPPQAEAQQHPAEELTAGETEGYGGPAQVADTTPAADAPPTAAAAPEAGQPAEGSGGGLPAGDDDTGRMSDAARIGAMGAAG</sequence>
<proteinExistence type="predicted"/>
<evidence type="ECO:0000313" key="4">
    <source>
        <dbReference type="Proteomes" id="UP001589613"/>
    </source>
</evidence>
<keyword evidence="2" id="KW-1133">Transmembrane helix</keyword>
<feature type="transmembrane region" description="Helical" evidence="2">
    <location>
        <begin position="6"/>
        <end position="25"/>
    </location>
</feature>
<feature type="non-terminal residue" evidence="3">
    <location>
        <position position="294"/>
    </location>
</feature>
<evidence type="ECO:0000256" key="2">
    <source>
        <dbReference type="SAM" id="Phobius"/>
    </source>
</evidence>
<comment type="caution">
    <text evidence="3">The sequence shown here is derived from an EMBL/GenBank/DDBJ whole genome shotgun (WGS) entry which is preliminary data.</text>
</comment>
<feature type="compositionally biased region" description="Low complexity" evidence="1">
    <location>
        <begin position="238"/>
        <end position="265"/>
    </location>
</feature>
<evidence type="ECO:0000256" key="1">
    <source>
        <dbReference type="SAM" id="MobiDB-lite"/>
    </source>
</evidence>
<feature type="compositionally biased region" description="Low complexity" evidence="1">
    <location>
        <begin position="213"/>
        <end position="222"/>
    </location>
</feature>
<accession>A0ABV5V1D8</accession>
<feature type="compositionally biased region" description="Basic and acidic residues" evidence="1">
    <location>
        <begin position="104"/>
        <end position="125"/>
    </location>
</feature>
<gene>
    <name evidence="3" type="ORF">ACFFN0_06115</name>
</gene>
<feature type="region of interest" description="Disordered" evidence="1">
    <location>
        <begin position="28"/>
        <end position="294"/>
    </location>
</feature>
<keyword evidence="4" id="KW-1185">Reference proteome</keyword>
<keyword evidence="2" id="KW-0472">Membrane</keyword>
<name>A0ABV5V1D8_9MICO</name>
<evidence type="ECO:0000313" key="3">
    <source>
        <dbReference type="EMBL" id="MFB9731611.1"/>
    </source>
</evidence>
<protein>
    <submittedName>
        <fullName evidence="3">Uncharacterized protein</fullName>
    </submittedName>
</protein>